<name>A0A7J5XHU6_DISMA</name>
<organism evidence="2 3">
    <name type="scientific">Dissostichus mawsoni</name>
    <name type="common">Antarctic cod</name>
    <dbReference type="NCBI Taxonomy" id="36200"/>
    <lineage>
        <taxon>Eukaryota</taxon>
        <taxon>Metazoa</taxon>
        <taxon>Chordata</taxon>
        <taxon>Craniata</taxon>
        <taxon>Vertebrata</taxon>
        <taxon>Euteleostomi</taxon>
        <taxon>Actinopterygii</taxon>
        <taxon>Neopterygii</taxon>
        <taxon>Teleostei</taxon>
        <taxon>Neoteleostei</taxon>
        <taxon>Acanthomorphata</taxon>
        <taxon>Eupercaria</taxon>
        <taxon>Perciformes</taxon>
        <taxon>Notothenioidei</taxon>
        <taxon>Nototheniidae</taxon>
        <taxon>Dissostichus</taxon>
    </lineage>
</organism>
<dbReference type="EMBL" id="JAAKFY010000024">
    <property type="protein sequence ID" value="KAF3836177.1"/>
    <property type="molecule type" value="Genomic_DNA"/>
</dbReference>
<dbReference type="AlphaFoldDB" id="A0A7J5XHU6"/>
<evidence type="ECO:0000313" key="2">
    <source>
        <dbReference type="EMBL" id="KAF3836177.1"/>
    </source>
</evidence>
<keyword evidence="3" id="KW-1185">Reference proteome</keyword>
<accession>A0A7J5XHU6</accession>
<comment type="caution">
    <text evidence="2">The sequence shown here is derived from an EMBL/GenBank/DDBJ whole genome shotgun (WGS) entry which is preliminary data.</text>
</comment>
<dbReference type="Proteomes" id="UP000518266">
    <property type="component" value="Unassembled WGS sequence"/>
</dbReference>
<sequence length="83" mass="9236">MEGGTQREEGPSCWEMKRHLLYYHQNPATVSTTDVSPLTSRSEPGGGEGSPSPFLLNSITTFNQNHKQSREELCLVMNTVKPD</sequence>
<gene>
    <name evidence="2" type="ORF">F7725_028735</name>
</gene>
<evidence type="ECO:0000256" key="1">
    <source>
        <dbReference type="SAM" id="MobiDB-lite"/>
    </source>
</evidence>
<feature type="region of interest" description="Disordered" evidence="1">
    <location>
        <begin position="27"/>
        <end position="55"/>
    </location>
</feature>
<protein>
    <submittedName>
        <fullName evidence="2">Uncharacterized protein</fullName>
    </submittedName>
</protein>
<reference evidence="2 3" key="1">
    <citation type="submission" date="2020-03" db="EMBL/GenBank/DDBJ databases">
        <title>Dissostichus mawsoni Genome sequencing and assembly.</title>
        <authorList>
            <person name="Park H."/>
        </authorList>
    </citation>
    <scope>NUCLEOTIDE SEQUENCE [LARGE SCALE GENOMIC DNA]</scope>
    <source>
        <strain evidence="2">DM0001</strain>
        <tissue evidence="2">Muscle</tissue>
    </source>
</reference>
<proteinExistence type="predicted"/>
<evidence type="ECO:0000313" key="3">
    <source>
        <dbReference type="Proteomes" id="UP000518266"/>
    </source>
</evidence>
<feature type="compositionally biased region" description="Polar residues" evidence="1">
    <location>
        <begin position="27"/>
        <end position="41"/>
    </location>
</feature>